<accession>A0A1J9SB69</accession>
<proteinExistence type="predicted"/>
<dbReference type="OrthoDB" id="10639638at2759"/>
<organism evidence="2 3">
    <name type="scientific">Diplodia corticola</name>
    <dbReference type="NCBI Taxonomy" id="236234"/>
    <lineage>
        <taxon>Eukaryota</taxon>
        <taxon>Fungi</taxon>
        <taxon>Dikarya</taxon>
        <taxon>Ascomycota</taxon>
        <taxon>Pezizomycotina</taxon>
        <taxon>Dothideomycetes</taxon>
        <taxon>Dothideomycetes incertae sedis</taxon>
        <taxon>Botryosphaeriales</taxon>
        <taxon>Botryosphaeriaceae</taxon>
        <taxon>Diplodia</taxon>
    </lineage>
</organism>
<feature type="compositionally biased region" description="Polar residues" evidence="1">
    <location>
        <begin position="182"/>
        <end position="191"/>
    </location>
</feature>
<sequence length="631" mass="72012">MGSIATKSDGELNDINATEVVAASESSDDQYGAPEIDDENVDAGSSSSYDATELMAASEIPRDRYEASEIDDQEVDAESSSSYGRGRENLDGQAYQAVESRDIDSLEDDSGSAPSSAISGKELLLYRLRTREKKGKNYGQTRRRLPSSRLNRSISADDMEETSQEHDERPLTPCPEPPRPNSAPTVHQSESVFDWSDDSSQSEDEEDLSEIEQDQSEDNQQESVVPGPNPGFQARNDKHKPETGSLKFQDKEFKTIKSPKEADFYLNEERVHFRNRERYNCGHDIDHYSWEGFDKRKENVEDLEWEVSEQIYDNQMEESLDAVKRWGSYQREMLTTWWKEKMSWCITRDRWVDERTKLKDEIKLHKAKLHMAEHSNRRPETELDLTFGEAIAVSPTAQDPLETYRMDGESWWISPDSTEQVSSEESSLGGTAFNDSMIPTGLEQASDSGRPCRCCGAEYGSCKCASNYSPEEVEDLRMENQKLKWRLEQQNQMERLRKAARNQPSSRKWERIIGDVAGKIERIQVELLAKRIQLLSMDGALALEGGDVTVSLSNISTSILHKPFTRTEELGERGRVRREVVEQLSNSVGIECRDGSRGESGDRWTLYDMERTRLFYEDATEELVARVERRD</sequence>
<evidence type="ECO:0000256" key="1">
    <source>
        <dbReference type="SAM" id="MobiDB-lite"/>
    </source>
</evidence>
<dbReference type="Proteomes" id="UP000183809">
    <property type="component" value="Unassembled WGS sequence"/>
</dbReference>
<feature type="region of interest" description="Disordered" evidence="1">
    <location>
        <begin position="1"/>
        <end position="246"/>
    </location>
</feature>
<feature type="compositionally biased region" description="Pro residues" evidence="1">
    <location>
        <begin position="172"/>
        <end position="181"/>
    </location>
</feature>
<evidence type="ECO:0000313" key="2">
    <source>
        <dbReference type="EMBL" id="OJD37735.1"/>
    </source>
</evidence>
<comment type="caution">
    <text evidence="2">The sequence shown here is derived from an EMBL/GenBank/DDBJ whole genome shotgun (WGS) entry which is preliminary data.</text>
</comment>
<feature type="compositionally biased region" description="Acidic residues" evidence="1">
    <location>
        <begin position="195"/>
        <end position="220"/>
    </location>
</feature>
<dbReference type="GeneID" id="31018226"/>
<dbReference type="RefSeq" id="XP_020133850.1">
    <property type="nucleotide sequence ID" value="XM_020277965.1"/>
</dbReference>
<feature type="compositionally biased region" description="Basic residues" evidence="1">
    <location>
        <begin position="128"/>
        <end position="146"/>
    </location>
</feature>
<dbReference type="AlphaFoldDB" id="A0A1J9SB69"/>
<name>A0A1J9SB69_9PEZI</name>
<keyword evidence="3" id="KW-1185">Reference proteome</keyword>
<feature type="compositionally biased region" description="Basic and acidic residues" evidence="1">
    <location>
        <begin position="235"/>
        <end position="246"/>
    </location>
</feature>
<dbReference type="EMBL" id="MNUE01000006">
    <property type="protein sequence ID" value="OJD37735.1"/>
    <property type="molecule type" value="Genomic_DNA"/>
</dbReference>
<feature type="compositionally biased region" description="Acidic residues" evidence="1">
    <location>
        <begin position="68"/>
        <end position="77"/>
    </location>
</feature>
<reference evidence="2 3" key="1">
    <citation type="submission" date="2016-10" db="EMBL/GenBank/DDBJ databases">
        <title>Proteomics and genomics reveal pathogen-plant mechanisms compatible with a hemibiotrophic lifestyle of Diplodia corticola.</title>
        <authorList>
            <person name="Fernandes I."/>
            <person name="De Jonge R."/>
            <person name="Van De Peer Y."/>
            <person name="Devreese B."/>
            <person name="Alves A."/>
            <person name="Esteves A.C."/>
        </authorList>
    </citation>
    <scope>NUCLEOTIDE SEQUENCE [LARGE SCALE GENOMIC DNA]</scope>
    <source>
        <strain evidence="2 3">CBS 112549</strain>
    </source>
</reference>
<protein>
    <submittedName>
        <fullName evidence="2">Uncharacterized protein</fullName>
    </submittedName>
</protein>
<evidence type="ECO:0000313" key="3">
    <source>
        <dbReference type="Proteomes" id="UP000183809"/>
    </source>
</evidence>
<gene>
    <name evidence="2" type="ORF">BKCO1_600091</name>
</gene>